<accession>A0ABT1KSC8</accession>
<dbReference type="Proteomes" id="UP001204524">
    <property type="component" value="Unassembled WGS sequence"/>
</dbReference>
<evidence type="ECO:0000259" key="1">
    <source>
        <dbReference type="PROSITE" id="PS51762"/>
    </source>
</evidence>
<sequence>MGLLVASVGACASDSAAPPEHDYVDGAGVALSVSPQLIAPGEDTEPADRADYRVTAHFDGAGAGVEVELQTWADGGWRAGRTTNTDDRGDASFVAPGDVWARVVAVVDGTTRAAHLYPGRDGAPILFTDEFDASLRAPWTGVGQPREGYSCSRGDDEAAFVTDGVLRLEVKTDPTVSCDLPQPGRANGHVVYDSPLGFGTIAARIRFAAQDDVTGGFWLQPAGASRPWTLAPTEEGVMIASTKGRGRSRARTSVQWLETESGTVRRAVRPVTPDPTADDEFHVYSVDWTPTRYVFRVDGRAVRTATRGVASPPQLMALALLSPDDRRFSGDSRAMDVDWVRVWGQDPLKPAQ</sequence>
<proteinExistence type="predicted"/>
<dbReference type="Pfam" id="PF00722">
    <property type="entry name" value="Glyco_hydro_16"/>
    <property type="match status" value="1"/>
</dbReference>
<dbReference type="EMBL" id="JANARS010000001">
    <property type="protein sequence ID" value="MCP3420648.1"/>
    <property type="molecule type" value="Genomic_DNA"/>
</dbReference>
<dbReference type="InterPro" id="IPR000757">
    <property type="entry name" value="Beta-glucanase-like"/>
</dbReference>
<organism evidence="2 3">
    <name type="scientific">Nocardioides pinisoli</name>
    <dbReference type="NCBI Taxonomy" id="2950279"/>
    <lineage>
        <taxon>Bacteria</taxon>
        <taxon>Bacillati</taxon>
        <taxon>Actinomycetota</taxon>
        <taxon>Actinomycetes</taxon>
        <taxon>Propionibacteriales</taxon>
        <taxon>Nocardioidaceae</taxon>
        <taxon>Nocardioides</taxon>
    </lineage>
</organism>
<dbReference type="Gene3D" id="2.60.120.200">
    <property type="match status" value="1"/>
</dbReference>
<dbReference type="PROSITE" id="PS51762">
    <property type="entry name" value="GH16_2"/>
    <property type="match status" value="1"/>
</dbReference>
<protein>
    <submittedName>
        <fullName evidence="2">Glycoside hydrolase family 16 protein</fullName>
    </submittedName>
</protein>
<dbReference type="InterPro" id="IPR013320">
    <property type="entry name" value="ConA-like_dom_sf"/>
</dbReference>
<gene>
    <name evidence="2" type="ORF">NCI01_02450</name>
</gene>
<dbReference type="CDD" id="cd00413">
    <property type="entry name" value="Glyco_hydrolase_16"/>
    <property type="match status" value="1"/>
</dbReference>
<evidence type="ECO:0000313" key="2">
    <source>
        <dbReference type="EMBL" id="MCP3420648.1"/>
    </source>
</evidence>
<dbReference type="RefSeq" id="WP_254179874.1">
    <property type="nucleotide sequence ID" value="NZ_JANARS010000001.1"/>
</dbReference>
<evidence type="ECO:0000313" key="3">
    <source>
        <dbReference type="Proteomes" id="UP001204524"/>
    </source>
</evidence>
<name>A0ABT1KSC8_9ACTN</name>
<dbReference type="GO" id="GO:0016787">
    <property type="term" value="F:hydrolase activity"/>
    <property type="evidence" value="ECO:0007669"/>
    <property type="project" value="UniProtKB-KW"/>
</dbReference>
<feature type="domain" description="GH16" evidence="1">
    <location>
        <begin position="118"/>
        <end position="348"/>
    </location>
</feature>
<dbReference type="SUPFAM" id="SSF49899">
    <property type="entry name" value="Concanavalin A-like lectins/glucanases"/>
    <property type="match status" value="1"/>
</dbReference>
<keyword evidence="2" id="KW-0378">Hydrolase</keyword>
<reference evidence="2 3" key="1">
    <citation type="submission" date="2022-06" db="EMBL/GenBank/DDBJ databases">
        <authorList>
            <person name="So Y."/>
        </authorList>
    </citation>
    <scope>NUCLEOTIDE SEQUENCE [LARGE SCALE GENOMIC DNA]</scope>
    <source>
        <strain evidence="2 3">STR3</strain>
    </source>
</reference>
<keyword evidence="3" id="KW-1185">Reference proteome</keyword>
<comment type="caution">
    <text evidence="2">The sequence shown here is derived from an EMBL/GenBank/DDBJ whole genome shotgun (WGS) entry which is preliminary data.</text>
</comment>